<dbReference type="PROSITE" id="PS00211">
    <property type="entry name" value="ABC_TRANSPORTER_1"/>
    <property type="match status" value="1"/>
</dbReference>
<sequence length="400" mass="43664">MPMTSQTAISMKQVDVLFGPAKQQPQALQLLDNGKSREEILEQTGIVLGVADASLDVPAGSISVLMGLSGSGKSSLLRCVNGLNTVTRGVLEVTTRDGVVNVSTCKGRELRQLRRNNLAMVFQQFALLPWASVRENIGFGLSVRGESDAAIRQQVDAQLELVSLQAWADKPIHTLSGGMQQRVGLARAFATDADILLMDEPFSALDPLIREHLQDELLELQSRLKKTILFVSHDLDEALKLGNQISIMDGGRIVQTGTANDIVFSSKTDYVSRFVANINPLSVLTADAIMQPLEQVGDHFEHAESGMIIRQEADGKTRVSYRGVECEVRTIDELSEQEQAPEELAEQRPQTVHGVRPEMMVNSLLKLAAGSEYPILVQNGDGISCGLIRDSDILMALHSR</sequence>
<dbReference type="PANTHER" id="PTHR43869">
    <property type="entry name" value="GLYCINE BETAINE/PROLINE BETAINE TRANSPORT SYSTEM ATP-BINDING PROTEIN PROV"/>
    <property type="match status" value="1"/>
</dbReference>
<dbReference type="GO" id="GO:0016887">
    <property type="term" value="F:ATP hydrolysis activity"/>
    <property type="evidence" value="ECO:0007669"/>
    <property type="project" value="InterPro"/>
</dbReference>
<dbReference type="InterPro" id="IPR017871">
    <property type="entry name" value="ABC_transporter-like_CS"/>
</dbReference>
<organism evidence="4 5">
    <name type="scientific">Granulosicoccus antarcticus IMCC3135</name>
    <dbReference type="NCBI Taxonomy" id="1192854"/>
    <lineage>
        <taxon>Bacteria</taxon>
        <taxon>Pseudomonadati</taxon>
        <taxon>Pseudomonadota</taxon>
        <taxon>Gammaproteobacteria</taxon>
        <taxon>Chromatiales</taxon>
        <taxon>Granulosicoccaceae</taxon>
        <taxon>Granulosicoccus</taxon>
    </lineage>
</organism>
<keyword evidence="1" id="KW-0547">Nucleotide-binding</keyword>
<evidence type="ECO:0000256" key="2">
    <source>
        <dbReference type="ARBA" id="ARBA00022840"/>
    </source>
</evidence>
<dbReference type="InterPro" id="IPR003593">
    <property type="entry name" value="AAA+_ATPase"/>
</dbReference>
<accession>A0A2Z2NJ04</accession>
<evidence type="ECO:0000313" key="4">
    <source>
        <dbReference type="EMBL" id="ASJ71053.1"/>
    </source>
</evidence>
<dbReference type="InterPro" id="IPR022473">
    <property type="entry name" value="ABC_trnsptr_Choline_ATP-bd"/>
</dbReference>
<evidence type="ECO:0000259" key="3">
    <source>
        <dbReference type="PROSITE" id="PS50893"/>
    </source>
</evidence>
<proteinExistence type="predicted"/>
<dbReference type="Proteomes" id="UP000250079">
    <property type="component" value="Chromosome"/>
</dbReference>
<dbReference type="EC" id="3.6.3.32" evidence="4"/>
<dbReference type="SUPFAM" id="SSF52540">
    <property type="entry name" value="P-loop containing nucleoside triphosphate hydrolases"/>
    <property type="match status" value="1"/>
</dbReference>
<dbReference type="InterPro" id="IPR003439">
    <property type="entry name" value="ABC_transporter-like_ATP-bd"/>
</dbReference>
<feature type="domain" description="ABC transporter" evidence="3">
    <location>
        <begin position="28"/>
        <end position="275"/>
    </location>
</feature>
<keyword evidence="5" id="KW-1185">Reference proteome</keyword>
<dbReference type="NCBIfam" id="TIGR03415">
    <property type="entry name" value="ABC_choXWV_ATP"/>
    <property type="match status" value="1"/>
</dbReference>
<gene>
    <name evidence="4" type="primary">opuAA_1</name>
    <name evidence="4" type="ORF">IMCC3135_04700</name>
</gene>
<dbReference type="Gene3D" id="3.40.50.300">
    <property type="entry name" value="P-loop containing nucleotide triphosphate hydrolases"/>
    <property type="match status" value="1"/>
</dbReference>
<dbReference type="InterPro" id="IPR051921">
    <property type="entry name" value="ABC_osmolyte_uptake_ATP-bind"/>
</dbReference>
<dbReference type="PANTHER" id="PTHR43869:SF1">
    <property type="entry name" value="GLYCINE BETAINE_PROLINE BETAINE TRANSPORT SYSTEM ATP-BINDING PROTEIN PROV"/>
    <property type="match status" value="1"/>
</dbReference>
<dbReference type="GO" id="GO:0005524">
    <property type="term" value="F:ATP binding"/>
    <property type="evidence" value="ECO:0007669"/>
    <property type="project" value="UniProtKB-KW"/>
</dbReference>
<dbReference type="Pfam" id="PF00005">
    <property type="entry name" value="ABC_tran"/>
    <property type="match status" value="1"/>
</dbReference>
<dbReference type="GO" id="GO:0015220">
    <property type="term" value="F:choline transmembrane transporter activity"/>
    <property type="evidence" value="ECO:0007669"/>
    <property type="project" value="InterPro"/>
</dbReference>
<dbReference type="KEGG" id="gai:IMCC3135_04700"/>
<protein>
    <submittedName>
        <fullName evidence="4">Glycine betaine transport ATP-binding protein OpuAA</fullName>
        <ecNumber evidence="4">3.6.3.32</ecNumber>
    </submittedName>
</protein>
<dbReference type="InterPro" id="IPR027417">
    <property type="entry name" value="P-loop_NTPase"/>
</dbReference>
<dbReference type="AlphaFoldDB" id="A0A2Z2NJ04"/>
<dbReference type="RefSeq" id="WP_205737909.1">
    <property type="nucleotide sequence ID" value="NZ_CP018632.1"/>
</dbReference>
<evidence type="ECO:0000256" key="1">
    <source>
        <dbReference type="ARBA" id="ARBA00022741"/>
    </source>
</evidence>
<dbReference type="PROSITE" id="PS50893">
    <property type="entry name" value="ABC_TRANSPORTER_2"/>
    <property type="match status" value="1"/>
</dbReference>
<keyword evidence="4" id="KW-0378">Hydrolase</keyword>
<keyword evidence="2 4" id="KW-0067">ATP-binding</keyword>
<name>A0A2Z2NJ04_9GAMM</name>
<dbReference type="SMART" id="SM00382">
    <property type="entry name" value="AAA"/>
    <property type="match status" value="1"/>
</dbReference>
<evidence type="ECO:0000313" key="5">
    <source>
        <dbReference type="Proteomes" id="UP000250079"/>
    </source>
</evidence>
<dbReference type="GO" id="GO:0055052">
    <property type="term" value="C:ATP-binding cassette (ABC) transporter complex, substrate-binding subunit-containing"/>
    <property type="evidence" value="ECO:0007669"/>
    <property type="project" value="InterPro"/>
</dbReference>
<dbReference type="EMBL" id="CP018632">
    <property type="protein sequence ID" value="ASJ71053.1"/>
    <property type="molecule type" value="Genomic_DNA"/>
</dbReference>
<reference evidence="4 5" key="1">
    <citation type="submission" date="2016-12" db="EMBL/GenBank/DDBJ databases">
        <authorList>
            <person name="Song W.-J."/>
            <person name="Kurnit D.M."/>
        </authorList>
    </citation>
    <scope>NUCLEOTIDE SEQUENCE [LARGE SCALE GENOMIC DNA]</scope>
    <source>
        <strain evidence="4 5">IMCC3135</strain>
    </source>
</reference>